<feature type="transmembrane region" description="Helical" evidence="1">
    <location>
        <begin position="166"/>
        <end position="189"/>
    </location>
</feature>
<reference evidence="2" key="1">
    <citation type="submission" date="2016-11" db="UniProtKB">
        <authorList>
            <consortium name="WormBaseParasite"/>
        </authorList>
    </citation>
    <scope>IDENTIFICATION</scope>
    <source>
        <strain evidence="2">pt0022</strain>
    </source>
</reference>
<accession>A0A1I8ERF6</accession>
<evidence type="ECO:0000313" key="2">
    <source>
        <dbReference type="WBParaSite" id="maker-PairedContig_425-snap-gene-0.3-mRNA-1"/>
    </source>
</evidence>
<sequence length="278" mass="30923">MQHILAVFSCHSGPKYGNGLFCISLQGYADNIAIIIVVNLFFRKIVVDTTGSPATLRNNEIVSHIKTLSLCNVIITLLNPKNLMADTKPSVTEKMYHCLALSAMGYHFISQPQIHIFGMLMALFLYGVIREKFEEISFHLTITNFCCVESTISRNSRELSSQTSPIALISGCFANVSFYGSLLVNLLIAKARIAEIIAYFFGFPLCFPSIFGKALSNSKKPCTLIFNIELDLRWSYSNTSCALTTVGCINFITLLGLEITVKLRFTVVLLIIAMKEFN</sequence>
<keyword evidence="1" id="KW-0812">Transmembrane</keyword>
<dbReference type="AlphaFoldDB" id="A0A1I8ERF6"/>
<organism evidence="2">
    <name type="scientific">Wuchereria bancrofti</name>
    <dbReference type="NCBI Taxonomy" id="6293"/>
    <lineage>
        <taxon>Eukaryota</taxon>
        <taxon>Metazoa</taxon>
        <taxon>Ecdysozoa</taxon>
        <taxon>Nematoda</taxon>
        <taxon>Chromadorea</taxon>
        <taxon>Rhabditida</taxon>
        <taxon>Spirurina</taxon>
        <taxon>Spiruromorpha</taxon>
        <taxon>Filarioidea</taxon>
        <taxon>Onchocercidae</taxon>
        <taxon>Wuchereria</taxon>
    </lineage>
</organism>
<keyword evidence="1" id="KW-0472">Membrane</keyword>
<feature type="transmembrane region" description="Helical" evidence="1">
    <location>
        <begin position="196"/>
        <end position="216"/>
    </location>
</feature>
<feature type="transmembrane region" description="Helical" evidence="1">
    <location>
        <begin position="112"/>
        <end position="129"/>
    </location>
</feature>
<keyword evidence="1" id="KW-1133">Transmembrane helix</keyword>
<name>A0A1I8ERF6_WUCBA</name>
<evidence type="ECO:0000256" key="1">
    <source>
        <dbReference type="SAM" id="Phobius"/>
    </source>
</evidence>
<proteinExistence type="predicted"/>
<dbReference type="WBParaSite" id="maker-PairedContig_425-snap-gene-0.3-mRNA-1">
    <property type="protein sequence ID" value="maker-PairedContig_425-snap-gene-0.3-mRNA-1"/>
    <property type="gene ID" value="maker-PairedContig_425-snap-gene-0.3"/>
</dbReference>
<protein>
    <submittedName>
        <fullName evidence="2">Uncharacterized protein</fullName>
    </submittedName>
</protein>
<feature type="transmembrane region" description="Helical" evidence="1">
    <location>
        <begin position="236"/>
        <end position="257"/>
    </location>
</feature>